<accession>A0A1H7I6B1</accession>
<dbReference type="AlphaFoldDB" id="A0A1H7I6B1"/>
<dbReference type="OrthoDB" id="9812829at2"/>
<feature type="signal peptide" evidence="1">
    <location>
        <begin position="1"/>
        <end position="19"/>
    </location>
</feature>
<feature type="chain" id="PRO_5039164286" description="Carbohydrate-binding domain-containing protein" evidence="1">
    <location>
        <begin position="20"/>
        <end position="419"/>
    </location>
</feature>
<evidence type="ECO:0000256" key="1">
    <source>
        <dbReference type="SAM" id="SignalP"/>
    </source>
</evidence>
<keyword evidence="1" id="KW-0732">Signal</keyword>
<dbReference type="RefSeq" id="WP_074830830.1">
    <property type="nucleotide sequence ID" value="NZ_FOAT01000003.1"/>
</dbReference>
<dbReference type="Pfam" id="PF14262">
    <property type="entry name" value="Cthe_2159"/>
    <property type="match status" value="1"/>
</dbReference>
<protein>
    <recommendedName>
        <fullName evidence="4">Carbohydrate-binding domain-containing protein</fullName>
    </recommendedName>
</protein>
<evidence type="ECO:0008006" key="4">
    <source>
        <dbReference type="Google" id="ProtNLM"/>
    </source>
</evidence>
<organism evidence="2 3">
    <name type="scientific">Ruminococcus albus</name>
    <dbReference type="NCBI Taxonomy" id="1264"/>
    <lineage>
        <taxon>Bacteria</taxon>
        <taxon>Bacillati</taxon>
        <taxon>Bacillota</taxon>
        <taxon>Clostridia</taxon>
        <taxon>Eubacteriales</taxon>
        <taxon>Oscillospiraceae</taxon>
        <taxon>Ruminococcus</taxon>
    </lineage>
</organism>
<dbReference type="InterPro" id="IPR025584">
    <property type="entry name" value="Cthe_2159"/>
</dbReference>
<sequence>MRKIYITSAIVAMTITALMTGCGNAITSEKSSASTTKETTILENSTKTTSAEIKQLSTSTQSDIFTTRDLEQTADVSDSKNITVSDNSTIEITDEGVYTISGSAKNCTIKIMADENAKIQLVLDGISITNSDSPAIYAVSADKVFITTTDSENTLTVSGQFTADGETNTDAVIFSKDDLVLNGTGTLNITSAYGNGVTSKDEMKITGGTYNVNTALDAFEANDAISISDGTFNIATNKDGFHCENDEAEGSITIMGGTFIINAESDGIRATSLLRIDGGTFDITASEGLEATYVLINDGNITIYGSDDGINASSKTNSCETAIEINGGDLDVSVGQGDTDAIDSNGSIYVNGGTINVTAQMSSFDYDLSAEFNGGTIIINGSEVSEIPQSMMGGGMHGGMEGGMNGEMNDFGGGRGRRV</sequence>
<evidence type="ECO:0000313" key="2">
    <source>
        <dbReference type="EMBL" id="SEK57884.1"/>
    </source>
</evidence>
<dbReference type="Proteomes" id="UP000186015">
    <property type="component" value="Unassembled WGS sequence"/>
</dbReference>
<dbReference type="EMBL" id="FOAT01000003">
    <property type="protein sequence ID" value="SEK57884.1"/>
    <property type="molecule type" value="Genomic_DNA"/>
</dbReference>
<gene>
    <name evidence="2" type="ORF">SAMN05216469_103258</name>
</gene>
<evidence type="ECO:0000313" key="3">
    <source>
        <dbReference type="Proteomes" id="UP000186015"/>
    </source>
</evidence>
<reference evidence="2 3" key="1">
    <citation type="submission" date="2016-10" db="EMBL/GenBank/DDBJ databases">
        <authorList>
            <person name="de Groot N.N."/>
        </authorList>
    </citation>
    <scope>NUCLEOTIDE SEQUENCE [LARGE SCALE GENOMIC DNA]</scope>
    <source>
        <strain evidence="2 3">KH2T6</strain>
    </source>
</reference>
<proteinExistence type="predicted"/>
<dbReference type="PROSITE" id="PS51257">
    <property type="entry name" value="PROKAR_LIPOPROTEIN"/>
    <property type="match status" value="1"/>
</dbReference>
<name>A0A1H7I6B1_RUMAL</name>